<feature type="transmembrane region" description="Helical" evidence="5">
    <location>
        <begin position="28"/>
        <end position="49"/>
    </location>
</feature>
<dbReference type="Pfam" id="PF13520">
    <property type="entry name" value="AA_permease_2"/>
    <property type="match status" value="1"/>
</dbReference>
<gene>
    <name evidence="6" type="ORF">ABOZ73_03890</name>
</gene>
<feature type="transmembrane region" description="Helical" evidence="5">
    <location>
        <begin position="405"/>
        <end position="424"/>
    </location>
</feature>
<dbReference type="EMBL" id="CP158375">
    <property type="protein sequence ID" value="XDO97573.1"/>
    <property type="molecule type" value="Genomic_DNA"/>
</dbReference>
<feature type="transmembrane region" description="Helical" evidence="5">
    <location>
        <begin position="208"/>
        <end position="230"/>
    </location>
</feature>
<keyword evidence="3 5" id="KW-1133">Transmembrane helix</keyword>
<dbReference type="PANTHER" id="PTHR43243">
    <property type="entry name" value="INNER MEMBRANE TRANSPORTER YGJI-RELATED"/>
    <property type="match status" value="1"/>
</dbReference>
<feature type="transmembrane region" description="Helical" evidence="5">
    <location>
        <begin position="373"/>
        <end position="393"/>
    </location>
</feature>
<keyword evidence="4 5" id="KW-0472">Membrane</keyword>
<dbReference type="Gene3D" id="1.20.1740.10">
    <property type="entry name" value="Amino acid/polyamine transporter I"/>
    <property type="match status" value="1"/>
</dbReference>
<reference evidence="6" key="1">
    <citation type="submission" date="2024-06" db="EMBL/GenBank/DDBJ databases">
        <title>Caulobacter inopinatus, sp. nov.</title>
        <authorList>
            <person name="Donachie S.P."/>
        </authorList>
    </citation>
    <scope>NUCLEOTIDE SEQUENCE</scope>
    <source>
        <strain evidence="6">73W</strain>
    </source>
</reference>
<dbReference type="PANTHER" id="PTHR43243:SF24">
    <property type="entry name" value="CATIONIC AMINO ACID TRANSPORT INTEGRAL MEMBRANE PROTEIN ROCE-RELATED"/>
    <property type="match status" value="1"/>
</dbReference>
<organism evidence="6">
    <name type="scientific">Caulobacter sp. 73W</name>
    <dbReference type="NCBI Taxonomy" id="3161137"/>
    <lineage>
        <taxon>Bacteria</taxon>
        <taxon>Pseudomonadati</taxon>
        <taxon>Pseudomonadota</taxon>
        <taxon>Alphaproteobacteria</taxon>
        <taxon>Caulobacterales</taxon>
        <taxon>Caulobacteraceae</taxon>
        <taxon>Caulobacter</taxon>
    </lineage>
</organism>
<dbReference type="PIRSF" id="PIRSF006060">
    <property type="entry name" value="AA_transporter"/>
    <property type="match status" value="1"/>
</dbReference>
<keyword evidence="2 5" id="KW-0812">Transmembrane</keyword>
<feature type="transmembrane region" description="Helical" evidence="5">
    <location>
        <begin position="349"/>
        <end position="367"/>
    </location>
</feature>
<name>A0AB39KV37_9CAUL</name>
<dbReference type="InterPro" id="IPR002293">
    <property type="entry name" value="AA/rel_permease1"/>
</dbReference>
<feature type="transmembrane region" description="Helical" evidence="5">
    <location>
        <begin position="251"/>
        <end position="275"/>
    </location>
</feature>
<evidence type="ECO:0000256" key="3">
    <source>
        <dbReference type="ARBA" id="ARBA00022989"/>
    </source>
</evidence>
<sequence>MQLSDLFRRKPIGGEPDSLHRTMGLLQLVMLGIGATIGTGIFVALTTAVPEAGPAVTVAFVLAGITAGLTALCYAELASIIPASGSAYSYTYATLGEFVAFVVGSCLLLEYAVSTSAIAVGWGQYLNELLFDVGGWRMPDAIAQPPGAGGVVNLPAVFLVLMCAVLLLRGAKESMLVNAILVAAKLAVLVFFIVMAFTAFSAENLRPFAPLGVAGIGAAASSIFFSYIGIDTVSTAAEEVKDPERNLPLGIVLSLVIVTGVYILVALAAVGAQPWEQFEGQDAGLAVILRNITGASWPSLVLCLGAIASIFSITLVTIYGQTRILYAMSRDGLMPKVMQKLDSQGAPRINTIVVAVTIATLAALVPLDVLVNLTSMGTLIAFGIVSAAVLILRRTRPDLQRKYKVPLYPLLPVASVLFCLYLIRNLPWDTYLLFGLWIAVACVFYFSYGFRHSKLAKARQAKV</sequence>
<protein>
    <submittedName>
        <fullName evidence="6">Amino acid permease</fullName>
    </submittedName>
</protein>
<evidence type="ECO:0000256" key="2">
    <source>
        <dbReference type="ARBA" id="ARBA00022692"/>
    </source>
</evidence>
<feature type="transmembrane region" description="Helical" evidence="5">
    <location>
        <begin position="98"/>
        <end position="122"/>
    </location>
</feature>
<feature type="transmembrane region" description="Helical" evidence="5">
    <location>
        <begin position="295"/>
        <end position="320"/>
    </location>
</feature>
<proteinExistence type="predicted"/>
<evidence type="ECO:0000256" key="5">
    <source>
        <dbReference type="SAM" id="Phobius"/>
    </source>
</evidence>
<feature type="transmembrane region" description="Helical" evidence="5">
    <location>
        <begin position="55"/>
        <end position="77"/>
    </location>
</feature>
<evidence type="ECO:0000313" key="6">
    <source>
        <dbReference type="EMBL" id="XDO97573.1"/>
    </source>
</evidence>
<comment type="subcellular location">
    <subcellularLocation>
        <location evidence="1">Membrane</location>
        <topology evidence="1">Multi-pass membrane protein</topology>
    </subcellularLocation>
</comment>
<dbReference type="AlphaFoldDB" id="A0AB39KV37"/>
<accession>A0AB39KV37</accession>
<dbReference type="RefSeq" id="WP_369060887.1">
    <property type="nucleotide sequence ID" value="NZ_CP158375.1"/>
</dbReference>
<feature type="transmembrane region" description="Helical" evidence="5">
    <location>
        <begin position="142"/>
        <end position="168"/>
    </location>
</feature>
<feature type="transmembrane region" description="Helical" evidence="5">
    <location>
        <begin position="180"/>
        <end position="202"/>
    </location>
</feature>
<evidence type="ECO:0000256" key="1">
    <source>
        <dbReference type="ARBA" id="ARBA00004141"/>
    </source>
</evidence>
<dbReference type="GO" id="GO:0015171">
    <property type="term" value="F:amino acid transmembrane transporter activity"/>
    <property type="evidence" value="ECO:0007669"/>
    <property type="project" value="TreeGrafter"/>
</dbReference>
<dbReference type="GO" id="GO:0016020">
    <property type="term" value="C:membrane"/>
    <property type="evidence" value="ECO:0007669"/>
    <property type="project" value="UniProtKB-SubCell"/>
</dbReference>
<feature type="transmembrane region" description="Helical" evidence="5">
    <location>
        <begin position="430"/>
        <end position="450"/>
    </location>
</feature>
<evidence type="ECO:0000256" key="4">
    <source>
        <dbReference type="ARBA" id="ARBA00023136"/>
    </source>
</evidence>